<accession>A0A3R9F2T3</accession>
<name>A0A3R9F2T3_9BACI</name>
<comment type="caution">
    <text evidence="1">The sequence shown here is derived from an EMBL/GenBank/DDBJ whole genome shotgun (WGS) entry which is preliminary data.</text>
</comment>
<organism evidence="1 2">
    <name type="scientific">Mesobacillus subterraneus</name>
    <dbReference type="NCBI Taxonomy" id="285983"/>
    <lineage>
        <taxon>Bacteria</taxon>
        <taxon>Bacillati</taxon>
        <taxon>Bacillota</taxon>
        <taxon>Bacilli</taxon>
        <taxon>Bacillales</taxon>
        <taxon>Bacillaceae</taxon>
        <taxon>Mesobacillus</taxon>
    </lineage>
</organism>
<evidence type="ECO:0000313" key="1">
    <source>
        <dbReference type="EMBL" id="RSD27805.1"/>
    </source>
</evidence>
<proteinExistence type="predicted"/>
<sequence length="125" mass="14234">MKKLLILCVLVLISAFGFLSAERKMETIRHIDSDLDTIVNSKNVNSFSSHTNAYIKAQPQEFHNIVSKKQVALDHFLEKFAKGEENGLKEYIMAAACVEILGEKNPVKEWETGRGWYEKYIASNI</sequence>
<dbReference type="Proteomes" id="UP000279911">
    <property type="component" value="Unassembled WGS sequence"/>
</dbReference>
<gene>
    <name evidence="1" type="ORF">EJA10_08500</name>
</gene>
<dbReference type="OrthoDB" id="2627679at2"/>
<reference evidence="2" key="1">
    <citation type="submission" date="2018-12" db="EMBL/GenBank/DDBJ databases">
        <title>Bacillus chawlae sp. nov., Bacillus glennii sp. nov., and Bacillus saganii sp. nov. Isolated from the Vehicle Assembly Building at Kennedy Space Center where the Viking Spacecraft were Assembled.</title>
        <authorList>
            <person name="Seuylemezian A."/>
            <person name="Vaishampayan P."/>
        </authorList>
    </citation>
    <scope>NUCLEOTIDE SEQUENCE [LARGE SCALE GENOMIC DNA]</scope>
    <source>
        <strain evidence="2">DSM 13966</strain>
    </source>
</reference>
<dbReference type="AlphaFoldDB" id="A0A3R9F2T3"/>
<dbReference type="EMBL" id="RSFW01000010">
    <property type="protein sequence ID" value="RSD27805.1"/>
    <property type="molecule type" value="Genomic_DNA"/>
</dbReference>
<evidence type="ECO:0000313" key="2">
    <source>
        <dbReference type="Proteomes" id="UP000279911"/>
    </source>
</evidence>
<dbReference type="RefSeq" id="WP_125479583.1">
    <property type="nucleotide sequence ID" value="NZ_RSFW01000010.1"/>
</dbReference>
<protein>
    <submittedName>
        <fullName evidence="1">Uncharacterized protein</fullName>
    </submittedName>
</protein>